<dbReference type="Pfam" id="PF12850">
    <property type="entry name" value="Metallophos_2"/>
    <property type="match status" value="1"/>
</dbReference>
<evidence type="ECO:0000313" key="2">
    <source>
        <dbReference type="EMBL" id="VAW37838.1"/>
    </source>
</evidence>
<dbReference type="Gene3D" id="3.60.21.10">
    <property type="match status" value="1"/>
</dbReference>
<dbReference type="InterPro" id="IPR011152">
    <property type="entry name" value="Pesterase_MJ0912"/>
</dbReference>
<organism evidence="2">
    <name type="scientific">hydrothermal vent metagenome</name>
    <dbReference type="NCBI Taxonomy" id="652676"/>
    <lineage>
        <taxon>unclassified sequences</taxon>
        <taxon>metagenomes</taxon>
        <taxon>ecological metagenomes</taxon>
    </lineage>
</organism>
<dbReference type="InterPro" id="IPR024654">
    <property type="entry name" value="Calcineurin-like_PHP_lpxH"/>
</dbReference>
<dbReference type="InterPro" id="IPR050126">
    <property type="entry name" value="Ap4A_hydrolase"/>
</dbReference>
<dbReference type="InterPro" id="IPR029052">
    <property type="entry name" value="Metallo-depent_PP-like"/>
</dbReference>
<gene>
    <name evidence="2" type="ORF">MNBD_CHLOROFLEXI01-1610</name>
</gene>
<dbReference type="PIRSF" id="PIRSF000883">
    <property type="entry name" value="Pesterase_MJ0912"/>
    <property type="match status" value="1"/>
</dbReference>
<proteinExistence type="predicted"/>
<dbReference type="SUPFAM" id="SSF56300">
    <property type="entry name" value="Metallo-dependent phosphatases"/>
    <property type="match status" value="1"/>
</dbReference>
<name>A0A3B0V2V7_9ZZZZ</name>
<evidence type="ECO:0000259" key="1">
    <source>
        <dbReference type="Pfam" id="PF12850"/>
    </source>
</evidence>
<sequence>MGDLVGYGPDPNECAKELQKHNHIALSGNHDQAVLGKLDIKSFNREAKYAITWTQEAISDETYAYLDSLPSKQVVGDFTLAHASPRYPVWEYILDPLTASENFNWFETGFCLVGHTHVPVMFEERLNGFRKVNVYQPNYAYGREAIFLGPERLIINPGSVGQPRDSDPRAAYALLDTENNSWLYQRISYPVREVQERMERHGMPKRLVNRLAYGI</sequence>
<dbReference type="GO" id="GO:0016791">
    <property type="term" value="F:phosphatase activity"/>
    <property type="evidence" value="ECO:0007669"/>
    <property type="project" value="TreeGrafter"/>
</dbReference>
<dbReference type="AlphaFoldDB" id="A0A3B0V2V7"/>
<feature type="domain" description="Calcineurin-like phosphoesterase" evidence="1">
    <location>
        <begin position="16"/>
        <end position="179"/>
    </location>
</feature>
<dbReference type="PANTHER" id="PTHR42850:SF2">
    <property type="entry name" value="BLL5683 PROTEIN"/>
    <property type="match status" value="1"/>
</dbReference>
<dbReference type="PANTHER" id="PTHR42850">
    <property type="entry name" value="METALLOPHOSPHOESTERASE"/>
    <property type="match status" value="1"/>
</dbReference>
<reference evidence="2" key="1">
    <citation type="submission" date="2018-06" db="EMBL/GenBank/DDBJ databases">
        <authorList>
            <person name="Zhirakovskaya E."/>
        </authorList>
    </citation>
    <scope>NUCLEOTIDE SEQUENCE</scope>
</reference>
<protein>
    <recommendedName>
        <fullName evidence="1">Calcineurin-like phosphoesterase domain-containing protein</fullName>
    </recommendedName>
</protein>
<dbReference type="GO" id="GO:0005737">
    <property type="term" value="C:cytoplasm"/>
    <property type="evidence" value="ECO:0007669"/>
    <property type="project" value="TreeGrafter"/>
</dbReference>
<accession>A0A3B0V2V7</accession>
<dbReference type="EMBL" id="UOEU01000681">
    <property type="protein sequence ID" value="VAW37838.1"/>
    <property type="molecule type" value="Genomic_DNA"/>
</dbReference>